<dbReference type="InterPro" id="IPR008939">
    <property type="entry name" value="Lytic_TGlycosylase_superhlx_U"/>
</dbReference>
<dbReference type="InterPro" id="IPR023346">
    <property type="entry name" value="Lysozyme-like_dom_sf"/>
</dbReference>
<evidence type="ECO:0000313" key="6">
    <source>
        <dbReference type="EMBL" id="MYN07171.1"/>
    </source>
</evidence>
<dbReference type="InterPro" id="IPR008258">
    <property type="entry name" value="Transglycosylase_SLT_dom_1"/>
</dbReference>
<dbReference type="Gene3D" id="1.25.20.10">
    <property type="entry name" value="Bacterial muramidases"/>
    <property type="match status" value="1"/>
</dbReference>
<comment type="caution">
    <text evidence="6">The sequence shown here is derived from an EMBL/GenBank/DDBJ whole genome shotgun (WGS) entry which is preliminary data.</text>
</comment>
<evidence type="ECO:0000256" key="2">
    <source>
        <dbReference type="ARBA" id="ARBA00022729"/>
    </source>
</evidence>
<feature type="chain" id="PRO_5031467795" evidence="4">
    <location>
        <begin position="24"/>
        <end position="657"/>
    </location>
</feature>
<evidence type="ECO:0000313" key="7">
    <source>
        <dbReference type="Proteomes" id="UP000450676"/>
    </source>
</evidence>
<accession>A0A7X4H9H2</accession>
<evidence type="ECO:0000256" key="1">
    <source>
        <dbReference type="ARBA" id="ARBA00007734"/>
    </source>
</evidence>
<keyword evidence="7" id="KW-1185">Reference proteome</keyword>
<dbReference type="Pfam" id="PF01464">
    <property type="entry name" value="SLT"/>
    <property type="match status" value="1"/>
</dbReference>
<dbReference type="PANTHER" id="PTHR37423">
    <property type="entry name" value="SOLUBLE LYTIC MUREIN TRANSGLYCOSYLASE-RELATED"/>
    <property type="match status" value="1"/>
</dbReference>
<dbReference type="AlphaFoldDB" id="A0A7X4H9H2"/>
<keyword evidence="2 4" id="KW-0732">Signal</keyword>
<dbReference type="PANTHER" id="PTHR37423:SF5">
    <property type="entry name" value="SOLUBLE LYTIC MUREIN TRANSGLYCOSYLASE"/>
    <property type="match status" value="1"/>
</dbReference>
<evidence type="ECO:0000256" key="4">
    <source>
        <dbReference type="SAM" id="SignalP"/>
    </source>
</evidence>
<dbReference type="Proteomes" id="UP000450676">
    <property type="component" value="Unassembled WGS sequence"/>
</dbReference>
<organism evidence="6 7">
    <name type="scientific">Pseudoduganella aquatica</name>
    <dbReference type="NCBI Taxonomy" id="2660641"/>
    <lineage>
        <taxon>Bacteria</taxon>
        <taxon>Pseudomonadati</taxon>
        <taxon>Pseudomonadota</taxon>
        <taxon>Betaproteobacteria</taxon>
        <taxon>Burkholderiales</taxon>
        <taxon>Oxalobacteraceae</taxon>
        <taxon>Telluria group</taxon>
        <taxon>Pseudoduganella</taxon>
    </lineage>
</organism>
<name>A0A7X4H9H2_9BURK</name>
<comment type="similarity">
    <text evidence="1">Belongs to the transglycosylase Slt family.</text>
</comment>
<feature type="signal peptide" evidence="4">
    <location>
        <begin position="1"/>
        <end position="23"/>
    </location>
</feature>
<dbReference type="CDD" id="cd13401">
    <property type="entry name" value="Slt70-like"/>
    <property type="match status" value="1"/>
</dbReference>
<gene>
    <name evidence="6" type="ORF">GTP77_07445</name>
</gene>
<protein>
    <submittedName>
        <fullName evidence="6">Transglycosylase SLT domain-containing protein</fullName>
    </submittedName>
</protein>
<feature type="region of interest" description="Disordered" evidence="3">
    <location>
        <begin position="638"/>
        <end position="657"/>
    </location>
</feature>
<dbReference type="GO" id="GO:0042597">
    <property type="term" value="C:periplasmic space"/>
    <property type="evidence" value="ECO:0007669"/>
    <property type="project" value="InterPro"/>
</dbReference>
<dbReference type="GO" id="GO:0004553">
    <property type="term" value="F:hydrolase activity, hydrolyzing O-glycosyl compounds"/>
    <property type="evidence" value="ECO:0007669"/>
    <property type="project" value="InterPro"/>
</dbReference>
<dbReference type="RefSeq" id="WP_161071522.1">
    <property type="nucleotide sequence ID" value="NZ_CP086370.1"/>
</dbReference>
<dbReference type="Gene3D" id="1.10.530.10">
    <property type="match status" value="1"/>
</dbReference>
<dbReference type="SUPFAM" id="SSF53955">
    <property type="entry name" value="Lysozyme-like"/>
    <property type="match status" value="1"/>
</dbReference>
<evidence type="ECO:0000259" key="5">
    <source>
        <dbReference type="Pfam" id="PF01464"/>
    </source>
</evidence>
<evidence type="ECO:0000256" key="3">
    <source>
        <dbReference type="SAM" id="MobiDB-lite"/>
    </source>
</evidence>
<proteinExistence type="inferred from homology"/>
<sequence length="657" mass="72818">MISRSKWIAGAVALCAITSLAHAQDAGADTRKEDDAFLLLREAVRKDETQKADFYAARLPSYSIPSYVDYYRLKSHWRDATTYEIREFLKRYEGSAIADRLRNDWLLELGRKKDWPNFDDQLPQFVLNDDTQVKCYALQSKALKGLKVADDARALLTAPNGYGEACAGLIATLFQAGQFSAEDVWAQVRLSGEFNATGQARRAILLLGGVDKKITQAVDLPLVAIAKGPGSGRIDHETFLVAVGRAAKTSMKLAVLALEKASPKLSAQEQAIGWAAVALQSSYSLSPETAGYWRKSEGAPLSIDQHQWKTRIALRSGDWKQVKKNIAAMPEALRTDPAWIYWRARALMAEAGAVHPTPEAAQLLRGITDQANFYGLLAQEELGKLISIPPPGAPLAPAEVAAIGERPGFQRALKFFGMRLRFEGTREWNWELRSLDERGHLAAAEFARQNHILDRMVNTSDRTRVQVDYTQRYPSPHDDIMHPATQTLGLDKAWVYGIIRQESRFIMDAQSHAGASGLMQVMPSTARWVAKKIGVTDFVQDAITDVKTNIMLGTNYMNMVLGSMDGSQVLATAAYNAGPGRLRTWRSTLDKPMESAVFIESIPFFETRVYVKNVMSNATYYAALFEGRPQSLKARLGTVGPKGYTEQERSEASFGGR</sequence>
<dbReference type="SUPFAM" id="SSF48435">
    <property type="entry name" value="Bacterial muramidases"/>
    <property type="match status" value="1"/>
</dbReference>
<dbReference type="EMBL" id="WWCU01000005">
    <property type="protein sequence ID" value="MYN07171.1"/>
    <property type="molecule type" value="Genomic_DNA"/>
</dbReference>
<feature type="domain" description="Transglycosylase SLT" evidence="5">
    <location>
        <begin position="484"/>
        <end position="588"/>
    </location>
</feature>
<reference evidence="6 7" key="1">
    <citation type="submission" date="2019-12" db="EMBL/GenBank/DDBJ databases">
        <title>Novel species isolated from a subtropical stream in China.</title>
        <authorList>
            <person name="Lu H."/>
        </authorList>
    </citation>
    <scope>NUCLEOTIDE SEQUENCE [LARGE SCALE GENOMIC DNA]</scope>
    <source>
        <strain evidence="6 7">FT127W</strain>
    </source>
</reference>